<sequence>MVEKAASSEAKAVSEYEWREKLAKARLRNGKARLAIWPYDSEMKEMKIEKKRTRFLLAMVNAMVVKKLFSSSFGEDEAKNLIMKNYRSVVTGIDNACENGGLDFAGDLFEGLFCDARGGNGHEGEGIVKAST</sequence>
<protein>
    <submittedName>
        <fullName evidence="1">Uncharacterized protein</fullName>
    </submittedName>
</protein>
<name>A0AAP0LVL8_9ROSI</name>
<dbReference type="Proteomes" id="UP001428341">
    <property type="component" value="Unassembled WGS sequence"/>
</dbReference>
<dbReference type="AlphaFoldDB" id="A0AAP0LVL8"/>
<reference evidence="1 2" key="1">
    <citation type="submission" date="2024-05" db="EMBL/GenBank/DDBJ databases">
        <title>Haplotype-resolved chromosome-level genome assembly of Huyou (Citrus changshanensis).</title>
        <authorList>
            <person name="Miao C."/>
            <person name="Chen W."/>
            <person name="Wu Y."/>
            <person name="Wang L."/>
            <person name="Zhao S."/>
            <person name="Grierson D."/>
            <person name="Xu C."/>
            <person name="Chen K."/>
        </authorList>
    </citation>
    <scope>NUCLEOTIDE SEQUENCE [LARGE SCALE GENOMIC DNA]</scope>
    <source>
        <strain evidence="1">01-14</strain>
        <tissue evidence="1">Leaf</tissue>
    </source>
</reference>
<organism evidence="1 2">
    <name type="scientific">Citrus x changshan-huyou</name>
    <dbReference type="NCBI Taxonomy" id="2935761"/>
    <lineage>
        <taxon>Eukaryota</taxon>
        <taxon>Viridiplantae</taxon>
        <taxon>Streptophyta</taxon>
        <taxon>Embryophyta</taxon>
        <taxon>Tracheophyta</taxon>
        <taxon>Spermatophyta</taxon>
        <taxon>Magnoliopsida</taxon>
        <taxon>eudicotyledons</taxon>
        <taxon>Gunneridae</taxon>
        <taxon>Pentapetalae</taxon>
        <taxon>rosids</taxon>
        <taxon>malvids</taxon>
        <taxon>Sapindales</taxon>
        <taxon>Rutaceae</taxon>
        <taxon>Aurantioideae</taxon>
        <taxon>Citrus</taxon>
    </lineage>
</organism>
<keyword evidence="2" id="KW-1185">Reference proteome</keyword>
<accession>A0AAP0LVL8</accession>
<evidence type="ECO:0000313" key="1">
    <source>
        <dbReference type="EMBL" id="KAK9187858.1"/>
    </source>
</evidence>
<gene>
    <name evidence="1" type="ORF">WN944_019257</name>
</gene>
<proteinExistence type="predicted"/>
<comment type="caution">
    <text evidence="1">The sequence shown here is derived from an EMBL/GenBank/DDBJ whole genome shotgun (WGS) entry which is preliminary data.</text>
</comment>
<dbReference type="EMBL" id="JBCGBO010000007">
    <property type="protein sequence ID" value="KAK9187858.1"/>
    <property type="molecule type" value="Genomic_DNA"/>
</dbReference>
<evidence type="ECO:0000313" key="2">
    <source>
        <dbReference type="Proteomes" id="UP001428341"/>
    </source>
</evidence>